<sequence>MSTLEKAIAISARAHEGQTDKGDSPYILHPLKVMLRLSHHDERIVAVLHDVVEDTRVTLAELRSEGFSEAILAAIDSLTKREGETYQAFIERAGRDPLARRVKLADLAENSDLSRIDSPSQNDLERVEKYRKAAEYLTAFAGDAKG</sequence>
<dbReference type="Pfam" id="PF13328">
    <property type="entry name" value="HD_4"/>
    <property type="match status" value="1"/>
</dbReference>
<dbReference type="AlphaFoldDB" id="A0A8B6UL20"/>
<dbReference type="InterPro" id="IPR052194">
    <property type="entry name" value="MESH1"/>
</dbReference>
<gene>
    <name evidence="1" type="ORF">C4C32_18635</name>
</gene>
<accession>A0A8B6UL20</accession>
<reference evidence="1" key="2">
    <citation type="submission" date="2021-03" db="EMBL/GenBank/DDBJ databases">
        <authorList>
            <person name="Valentovich L.N."/>
            <person name="Akhremchuk A.E."/>
            <person name="Miamin V.E."/>
        </authorList>
    </citation>
    <scope>NUCLEOTIDE SEQUENCE</scope>
    <source>
        <strain evidence="1">3prime</strain>
    </source>
</reference>
<organism evidence="1 2">
    <name type="scientific">Pseudomonas corrugata</name>
    <dbReference type="NCBI Taxonomy" id="47879"/>
    <lineage>
        <taxon>Bacteria</taxon>
        <taxon>Pseudomonadati</taxon>
        <taxon>Pseudomonadota</taxon>
        <taxon>Gammaproteobacteria</taxon>
        <taxon>Pseudomonadales</taxon>
        <taxon>Pseudomonadaceae</taxon>
        <taxon>Pseudomonas</taxon>
    </lineage>
</organism>
<evidence type="ECO:0000313" key="2">
    <source>
        <dbReference type="Proteomes" id="UP000663914"/>
    </source>
</evidence>
<name>A0A8B6UL20_9PSED</name>
<protein>
    <submittedName>
        <fullName evidence="1">HD domain-containing protein</fullName>
    </submittedName>
</protein>
<dbReference type="PANTHER" id="PTHR46246:SF1">
    <property type="entry name" value="GUANOSINE-3',5'-BIS(DIPHOSPHATE) 3'-PYROPHOSPHOHYDROLASE MESH1"/>
    <property type="match status" value="1"/>
</dbReference>
<dbReference type="PANTHER" id="PTHR46246">
    <property type="entry name" value="GUANOSINE-3',5'-BIS(DIPHOSPHATE) 3'-PYROPHOSPHOHYDROLASE MESH1"/>
    <property type="match status" value="1"/>
</dbReference>
<evidence type="ECO:0000313" key="1">
    <source>
        <dbReference type="EMBL" id="QTH12597.1"/>
    </source>
</evidence>
<dbReference type="Gene3D" id="1.10.3210.10">
    <property type="entry name" value="Hypothetical protein af1432"/>
    <property type="match status" value="1"/>
</dbReference>
<reference evidence="1" key="1">
    <citation type="book" date="2019" name="MICROBIAL BIOTECHNOLOGY" publisher="Unknown Publisher">
        <title>Optimization of recombineering for directed mutagenesis of bacteria Pseudomonas corrugata 3'.</title>
        <authorList>
            <person name="Buinitskaja S.V."/>
            <person name="Pilipenok N."/>
            <person name="Valentovich L.N."/>
        </authorList>
    </citation>
    <scope>NUCLEOTIDE SEQUENCE</scope>
    <source>
        <strain evidence="1">3prime</strain>
    </source>
</reference>
<proteinExistence type="predicted"/>
<dbReference type="GO" id="GO:0008893">
    <property type="term" value="F:guanosine-3',5'-bis(diphosphate) 3'-diphosphatase activity"/>
    <property type="evidence" value="ECO:0007669"/>
    <property type="project" value="TreeGrafter"/>
</dbReference>
<dbReference type="RefSeq" id="WP_208554823.1">
    <property type="nucleotide sequence ID" value="NZ_CP072011.1"/>
</dbReference>
<dbReference type="EMBL" id="CP072011">
    <property type="protein sequence ID" value="QTH12597.1"/>
    <property type="molecule type" value="Genomic_DNA"/>
</dbReference>
<dbReference type="SUPFAM" id="SSF109604">
    <property type="entry name" value="HD-domain/PDEase-like"/>
    <property type="match status" value="1"/>
</dbReference>
<dbReference type="Proteomes" id="UP000663914">
    <property type="component" value="Chromosome"/>
</dbReference>